<feature type="region of interest" description="Disordered" evidence="5">
    <location>
        <begin position="658"/>
        <end position="679"/>
    </location>
</feature>
<comment type="similarity">
    <text evidence="1 4">Belongs to the CKS family.</text>
</comment>
<dbReference type="GO" id="GO:0016538">
    <property type="term" value="F:cyclin-dependent protein serine/threonine kinase regulator activity"/>
    <property type="evidence" value="ECO:0007669"/>
    <property type="project" value="InterPro"/>
</dbReference>
<dbReference type="InterPro" id="IPR000789">
    <property type="entry name" value="Cyclin-dep_kinase_reg-sub"/>
</dbReference>
<reference evidence="7 8" key="1">
    <citation type="submission" date="2019-03" db="EMBL/GenBank/DDBJ databases">
        <title>Sequencing 23 genomes of Wallemia ichthyophaga.</title>
        <authorList>
            <person name="Gostincar C."/>
        </authorList>
    </citation>
    <scope>NUCLEOTIDE SEQUENCE [LARGE SCALE GENOMIC DNA]</scope>
    <source>
        <strain evidence="7 8">EXF-5753</strain>
    </source>
</reference>
<dbReference type="SUPFAM" id="SSF55277">
    <property type="entry name" value="GYF domain"/>
    <property type="match status" value="1"/>
</dbReference>
<evidence type="ECO:0000256" key="5">
    <source>
        <dbReference type="SAM" id="MobiDB-lite"/>
    </source>
</evidence>
<comment type="caution">
    <text evidence="7">The sequence shown here is derived from an EMBL/GenBank/DDBJ whole genome shotgun (WGS) entry which is preliminary data.</text>
</comment>
<evidence type="ECO:0000259" key="6">
    <source>
        <dbReference type="PROSITE" id="PS50829"/>
    </source>
</evidence>
<dbReference type="InterPro" id="IPR036858">
    <property type="entry name" value="Cyclin-dep_kinase_reg-sub_sf"/>
</dbReference>
<evidence type="ECO:0000256" key="4">
    <source>
        <dbReference type="RuleBase" id="RU311113"/>
    </source>
</evidence>
<feature type="region of interest" description="Disordered" evidence="5">
    <location>
        <begin position="287"/>
        <end position="312"/>
    </location>
</feature>
<dbReference type="PRINTS" id="PR00296">
    <property type="entry name" value="CYCLINKINASE"/>
</dbReference>
<keyword evidence="8" id="KW-1185">Reference proteome</keyword>
<evidence type="ECO:0000256" key="2">
    <source>
        <dbReference type="ARBA" id="ARBA00022618"/>
    </source>
</evidence>
<feature type="region of interest" description="Disordered" evidence="5">
    <location>
        <begin position="955"/>
        <end position="977"/>
    </location>
</feature>
<evidence type="ECO:0000256" key="1">
    <source>
        <dbReference type="ARBA" id="ARBA00007782"/>
    </source>
</evidence>
<feature type="domain" description="GYF" evidence="6">
    <location>
        <begin position="750"/>
        <end position="805"/>
    </location>
</feature>
<keyword evidence="3 4" id="KW-0131">Cell cycle</keyword>
<dbReference type="Pfam" id="PF01111">
    <property type="entry name" value="CKS"/>
    <property type="match status" value="1"/>
</dbReference>
<feature type="region of interest" description="Disordered" evidence="5">
    <location>
        <begin position="529"/>
        <end position="593"/>
    </location>
</feature>
<dbReference type="InterPro" id="IPR003169">
    <property type="entry name" value="GYF"/>
</dbReference>
<evidence type="ECO:0000313" key="7">
    <source>
        <dbReference type="EMBL" id="TIA93421.1"/>
    </source>
</evidence>
<protein>
    <recommendedName>
        <fullName evidence="4">Cyclin-dependent kinases regulatory subunit</fullName>
    </recommendedName>
</protein>
<feature type="compositionally biased region" description="Polar residues" evidence="5">
    <location>
        <begin position="554"/>
        <end position="578"/>
    </location>
</feature>
<sequence length="1055" mass="117782">MILTVNDQVYTSYKTRDERIRSLAQHESQTGVSRRMDGDKASSDTDLSVIYSDRYSDDFFEYRHVILPKQVLRLLPRQYFEADDSGVLRILSETEWRGMGITQSLGWEMYATHGELVTVTAKDYAKRNAAPEPHILLFRREKDYQEKVRAFPSSPLAPAHAAPTLPLMTLPALNLAELNLKLKCLNESSIGAVVHSALLTPNGFILLAATDTVYCVPLMRIGNEPRPLIKRLRSCHSIAILPLTSVILICNDTTPRYYDLRQVEKSCLQVWEMSTSQLNVLPDLRTPAPPALQDTDQVTPPTPTTPPFTTSPSMPNFVSPELPPLPFQIEEDSSLFNTATPFQASAPGIPLHQRRNARQPPRLETPVMRAPSIQHTRSRSEDLTPLSSDVVRRELEIAHPQLTKARTITSKAQQSVKLSYRNLSDVNEPSLMRTAETSELSYLAILSLTPPDSDTKQPADQTTVSLFAGTQHAPLSLVKAFILPDRPVDIQLSIKGDEMSEILLIYDKSIFALNPFSINVREIKVGRTNRRRRGHGRPSGNSSTLAEAPRNGIDGNSQADNEQWTNEIRLTSDMSTTQSRRHNNALPSESSSNSLASTILANNAYTNFTPPLIDANATINTTPTRRPSNRFGSGLSRWTSMLQRPFLQRSSSNSFFNNLSNNVMADGDTPPEEAPSPPQDTKKIIVNPHYTTLIQLQLPPPLPAAALEKMFTLPPRYDELEAQKSRSVIMNKNASQISVHNSILKEDEMKKCWHYLDPRGIEHGPWSTKTMQNWYTSKRFLSNLPIRHNKMRYHKTLTELISQFGAENPFMIALGSIIQQSPANSLKSLDPPTPLLPPISLISDPSLPQKGPQNIYLAARRNLPTMLIDHNGRSIVRGSGISWDMSNVKSDGEIKHFEMLSTSDDGSTAAIVAIRESSFEVLDIADALLSEPSEREKALPGWEAHMSRQGRRLPYVHKPRRDPPPKSAHKRTFSTTTPHLAERNAGARKVDLRAGLQDASFASVPDLAKLSNTRDRTDGDAAKLVYVGKEDVSENAYFVESYHDGTVRIIILCKK</sequence>
<dbReference type="AlphaFoldDB" id="A0A4T0FXM1"/>
<comment type="function">
    <text evidence="4">Binds to the catalytic subunit of the cyclin dependent kinases and is essential for their biological function.</text>
</comment>
<evidence type="ECO:0000256" key="3">
    <source>
        <dbReference type="ARBA" id="ARBA00023306"/>
    </source>
</evidence>
<dbReference type="SMART" id="SM00444">
    <property type="entry name" value="GYF"/>
    <property type="match status" value="1"/>
</dbReference>
<dbReference type="GO" id="GO:0051301">
    <property type="term" value="P:cell division"/>
    <property type="evidence" value="ECO:0007669"/>
    <property type="project" value="UniProtKB-UniRule"/>
</dbReference>
<dbReference type="EMBL" id="SPNW01000002">
    <property type="protein sequence ID" value="TIA93421.1"/>
    <property type="molecule type" value="Genomic_DNA"/>
</dbReference>
<proteinExistence type="inferred from homology"/>
<gene>
    <name evidence="7" type="ORF">E3P99_00186</name>
</gene>
<accession>A0A4T0FXM1</accession>
<dbReference type="Gene3D" id="3.30.170.10">
    <property type="entry name" value="Cyclin-dependent kinase, regulatory subunit"/>
    <property type="match status" value="1"/>
</dbReference>
<organism evidence="7 8">
    <name type="scientific">Wallemia hederae</name>
    <dbReference type="NCBI Taxonomy" id="1540922"/>
    <lineage>
        <taxon>Eukaryota</taxon>
        <taxon>Fungi</taxon>
        <taxon>Dikarya</taxon>
        <taxon>Basidiomycota</taxon>
        <taxon>Wallemiomycotina</taxon>
        <taxon>Wallemiomycetes</taxon>
        <taxon>Wallemiales</taxon>
        <taxon>Wallemiaceae</taxon>
        <taxon>Wallemia</taxon>
    </lineage>
</organism>
<dbReference type="Proteomes" id="UP000310189">
    <property type="component" value="Unassembled WGS sequence"/>
</dbReference>
<dbReference type="Gene3D" id="3.30.1490.40">
    <property type="match status" value="1"/>
</dbReference>
<evidence type="ECO:0000313" key="8">
    <source>
        <dbReference type="Proteomes" id="UP000310189"/>
    </source>
</evidence>
<feature type="compositionally biased region" description="Low complexity" evidence="5">
    <location>
        <begin position="584"/>
        <end position="593"/>
    </location>
</feature>
<dbReference type="PROSITE" id="PS50829">
    <property type="entry name" value="GYF"/>
    <property type="match status" value="1"/>
</dbReference>
<dbReference type="InterPro" id="IPR035445">
    <property type="entry name" value="GYF-like_dom_sf"/>
</dbReference>
<keyword evidence="2 4" id="KW-0132">Cell division</keyword>
<name>A0A4T0FXM1_9BASI</name>
<dbReference type="PANTHER" id="PTHR23415">
    <property type="entry name" value="CYCLIN-DEPENDENT KINASES REGULATORY SUBUNIT/60S RIBOSOME SUBUNIT BIOGENESIS PROTEIN NIP7"/>
    <property type="match status" value="1"/>
</dbReference>
<dbReference type="PROSITE" id="PS00944">
    <property type="entry name" value="CKS_1"/>
    <property type="match status" value="1"/>
</dbReference>
<dbReference type="SMART" id="SM01084">
    <property type="entry name" value="CKS"/>
    <property type="match status" value="1"/>
</dbReference>
<dbReference type="Pfam" id="PF02213">
    <property type="entry name" value="GYF"/>
    <property type="match status" value="1"/>
</dbReference>
<dbReference type="SUPFAM" id="SSF55637">
    <property type="entry name" value="Cell cycle regulatory proteins"/>
    <property type="match status" value="1"/>
</dbReference>
<dbReference type="OrthoDB" id="440676at2759"/>